<evidence type="ECO:0000313" key="2">
    <source>
        <dbReference type="Proteomes" id="UP000593567"/>
    </source>
</evidence>
<sequence>MTLASSDSEGEELLTSGDKLTPSGILNYSYNSHNAFEEAIDHTQTLTEYFTTYCDTQWAPSQNADPYSFTKHIETLVAEGRQFVANSKQLVAGVTQVSSATDSLLVSKMAASIRTLAKIIQRGVEALKVATQEYNMTSLRECIVTLSEAYADMLQTSYKAAGKSMEDENMMVIMHKASHLASLLSLFLKTLRSLHETDKV</sequence>
<reference evidence="1" key="1">
    <citation type="submission" date="2020-06" db="EMBL/GenBank/DDBJ databases">
        <title>Draft genome of Bugula neritina, a colonial animal packing powerful symbionts and potential medicines.</title>
        <authorList>
            <person name="Rayko M."/>
        </authorList>
    </citation>
    <scope>NUCLEOTIDE SEQUENCE [LARGE SCALE GENOMIC DNA]</scope>
    <source>
        <strain evidence="1">Kwan_BN1</strain>
    </source>
</reference>
<accession>A0A7J7KMJ2</accession>
<comment type="caution">
    <text evidence="1">The sequence shown here is derived from an EMBL/GenBank/DDBJ whole genome shotgun (WGS) entry which is preliminary data.</text>
</comment>
<name>A0A7J7KMJ2_BUGNE</name>
<proteinExistence type="predicted"/>
<dbReference type="Gene3D" id="1.20.1420.10">
    <property type="entry name" value="Talin, central domain"/>
    <property type="match status" value="1"/>
</dbReference>
<dbReference type="EMBL" id="VXIV02000272">
    <property type="protein sequence ID" value="KAF6039363.1"/>
    <property type="molecule type" value="Genomic_DNA"/>
</dbReference>
<dbReference type="Proteomes" id="UP000593567">
    <property type="component" value="Unassembled WGS sequence"/>
</dbReference>
<dbReference type="AlphaFoldDB" id="A0A7J7KMJ2"/>
<evidence type="ECO:0000313" key="1">
    <source>
        <dbReference type="EMBL" id="KAF6039363.1"/>
    </source>
</evidence>
<gene>
    <name evidence="1" type="ORF">EB796_002327</name>
</gene>
<keyword evidence="2" id="KW-1185">Reference proteome</keyword>
<protein>
    <submittedName>
        <fullName evidence="1">Uncharacterized protein</fullName>
    </submittedName>
</protein>
<organism evidence="1 2">
    <name type="scientific">Bugula neritina</name>
    <name type="common">Brown bryozoan</name>
    <name type="synonym">Sertularia neritina</name>
    <dbReference type="NCBI Taxonomy" id="10212"/>
    <lineage>
        <taxon>Eukaryota</taxon>
        <taxon>Metazoa</taxon>
        <taxon>Spiralia</taxon>
        <taxon>Lophotrochozoa</taxon>
        <taxon>Bryozoa</taxon>
        <taxon>Gymnolaemata</taxon>
        <taxon>Cheilostomatida</taxon>
        <taxon>Flustrina</taxon>
        <taxon>Buguloidea</taxon>
        <taxon>Bugulidae</taxon>
        <taxon>Bugula</taxon>
    </lineage>
</organism>